<reference evidence="5 6" key="1">
    <citation type="submission" date="2023-02" db="EMBL/GenBank/DDBJ databases">
        <title>Genome sequencing required for Actinomycetospora new species description.</title>
        <authorList>
            <person name="Saimee Y."/>
            <person name="Duangmal K."/>
        </authorList>
    </citation>
    <scope>NUCLEOTIDE SEQUENCE [LARGE SCALE GENOMIC DNA]</scope>
    <source>
        <strain evidence="5 6">DW7H6</strain>
    </source>
</reference>
<name>A0ABT5SZZ3_9PSEU</name>
<dbReference type="SUPFAM" id="SSF53756">
    <property type="entry name" value="UDP-Glycosyltransferase/glycogen phosphorylase"/>
    <property type="match status" value="1"/>
</dbReference>
<evidence type="ECO:0000313" key="6">
    <source>
        <dbReference type="Proteomes" id="UP001300763"/>
    </source>
</evidence>
<dbReference type="InterPro" id="IPR028098">
    <property type="entry name" value="Glyco_trans_4-like_N"/>
</dbReference>
<dbReference type="PANTHER" id="PTHR12526">
    <property type="entry name" value="GLYCOSYLTRANSFERASE"/>
    <property type="match status" value="1"/>
</dbReference>
<feature type="domain" description="Glycosyl transferase family 1" evidence="3">
    <location>
        <begin position="197"/>
        <end position="367"/>
    </location>
</feature>
<comment type="caution">
    <text evidence="5">The sequence shown here is derived from an EMBL/GenBank/DDBJ whole genome shotgun (WGS) entry which is preliminary data.</text>
</comment>
<dbReference type="GO" id="GO:0016757">
    <property type="term" value="F:glycosyltransferase activity"/>
    <property type="evidence" value="ECO:0007669"/>
    <property type="project" value="UniProtKB-KW"/>
</dbReference>
<evidence type="ECO:0000259" key="3">
    <source>
        <dbReference type="Pfam" id="PF00534"/>
    </source>
</evidence>
<feature type="domain" description="Glycosyltransferase subfamily 4-like N-terminal" evidence="4">
    <location>
        <begin position="22"/>
        <end position="140"/>
    </location>
</feature>
<protein>
    <submittedName>
        <fullName evidence="5">Glycosyltransferase</fullName>
        <ecNumber evidence="5">2.4.-.-</ecNumber>
    </submittedName>
</protein>
<dbReference type="EC" id="2.4.-.-" evidence="5"/>
<dbReference type="PANTHER" id="PTHR12526:SF595">
    <property type="entry name" value="BLL5217 PROTEIN"/>
    <property type="match status" value="1"/>
</dbReference>
<accession>A0ABT5SZZ3</accession>
<sequence>MGRPLTVLVDAGPWLPVPPQGYGGIEAVLATLVPELRRLGIRVVLATVGASRLEVDEQITTFPEPRFADIAAPYNRVMGVAAAHVDAVLRELRGRDGGDGGVDGGVDLVHSHLEAWGLVAYADAGVPVLHTLHWDLGKHPELYGRFDGRGRVVVNGVSAAQLAGAPAALRRHALGHVHLATPLADRPGPDVGVEDHLVVLARLTPGKGQDVAARLAHRTGRRVVLAGPVGPHHSEAALADALATDPRAREHPDVAWFCDRVAPLLDGDRVRWVGALGGTARDRLVASASAQLCPLRWEEPGGTGIVESLALGTPVVGYARGCLPELLDEPGTGLLVARDDEDTLADLLAAGADRTLDRDACRAAARRRFTPAVMARGYRDLYDEVLARTAPRATGAA</sequence>
<organism evidence="5 6">
    <name type="scientific">Actinomycetospora lemnae</name>
    <dbReference type="NCBI Taxonomy" id="3019891"/>
    <lineage>
        <taxon>Bacteria</taxon>
        <taxon>Bacillati</taxon>
        <taxon>Actinomycetota</taxon>
        <taxon>Actinomycetes</taxon>
        <taxon>Pseudonocardiales</taxon>
        <taxon>Pseudonocardiaceae</taxon>
        <taxon>Actinomycetospora</taxon>
    </lineage>
</organism>
<dbReference type="InterPro" id="IPR001296">
    <property type="entry name" value="Glyco_trans_1"/>
</dbReference>
<keyword evidence="1 5" id="KW-0328">Glycosyltransferase</keyword>
<proteinExistence type="predicted"/>
<dbReference type="Pfam" id="PF00534">
    <property type="entry name" value="Glycos_transf_1"/>
    <property type="match status" value="1"/>
</dbReference>
<evidence type="ECO:0000256" key="2">
    <source>
        <dbReference type="ARBA" id="ARBA00022679"/>
    </source>
</evidence>
<dbReference type="Gene3D" id="3.40.50.2000">
    <property type="entry name" value="Glycogen Phosphorylase B"/>
    <property type="match status" value="2"/>
</dbReference>
<dbReference type="Pfam" id="PF13439">
    <property type="entry name" value="Glyco_transf_4"/>
    <property type="match status" value="1"/>
</dbReference>
<gene>
    <name evidence="5" type="ORF">PGB27_23405</name>
</gene>
<evidence type="ECO:0000259" key="4">
    <source>
        <dbReference type="Pfam" id="PF13439"/>
    </source>
</evidence>
<dbReference type="EMBL" id="JAQZAO010000012">
    <property type="protein sequence ID" value="MDD7968301.1"/>
    <property type="molecule type" value="Genomic_DNA"/>
</dbReference>
<evidence type="ECO:0000256" key="1">
    <source>
        <dbReference type="ARBA" id="ARBA00022676"/>
    </source>
</evidence>
<evidence type="ECO:0000313" key="5">
    <source>
        <dbReference type="EMBL" id="MDD7968301.1"/>
    </source>
</evidence>
<keyword evidence="6" id="KW-1185">Reference proteome</keyword>
<keyword evidence="2 5" id="KW-0808">Transferase</keyword>
<dbReference type="Proteomes" id="UP001300763">
    <property type="component" value="Unassembled WGS sequence"/>
</dbReference>
<dbReference type="RefSeq" id="WP_274202835.1">
    <property type="nucleotide sequence ID" value="NZ_JAQZAO010000012.1"/>
</dbReference>